<evidence type="ECO:0000313" key="1">
    <source>
        <dbReference type="Proteomes" id="UP000694853"/>
    </source>
</evidence>
<dbReference type="GeneID" id="113863234"/>
<organism evidence="1 2">
    <name type="scientific">Abrus precatorius</name>
    <name type="common">Indian licorice</name>
    <name type="synonym">Glycine abrus</name>
    <dbReference type="NCBI Taxonomy" id="3816"/>
    <lineage>
        <taxon>Eukaryota</taxon>
        <taxon>Viridiplantae</taxon>
        <taxon>Streptophyta</taxon>
        <taxon>Embryophyta</taxon>
        <taxon>Tracheophyta</taxon>
        <taxon>Spermatophyta</taxon>
        <taxon>Magnoliopsida</taxon>
        <taxon>eudicotyledons</taxon>
        <taxon>Gunneridae</taxon>
        <taxon>Pentapetalae</taxon>
        <taxon>rosids</taxon>
        <taxon>fabids</taxon>
        <taxon>Fabales</taxon>
        <taxon>Fabaceae</taxon>
        <taxon>Papilionoideae</taxon>
        <taxon>50 kb inversion clade</taxon>
        <taxon>NPAAA clade</taxon>
        <taxon>indigoferoid/millettioid clade</taxon>
        <taxon>Abreae</taxon>
        <taxon>Abrus</taxon>
    </lineage>
</organism>
<protein>
    <submittedName>
        <fullName evidence="2">Uncharacterized protein LOC113863234 isoform X1</fullName>
    </submittedName>
</protein>
<dbReference type="KEGG" id="aprc:113863234"/>
<reference evidence="2" key="2">
    <citation type="submission" date="2025-08" db="UniProtKB">
        <authorList>
            <consortium name="RefSeq"/>
        </authorList>
    </citation>
    <scope>IDENTIFICATION</scope>
    <source>
        <tissue evidence="2">Young leaves</tissue>
    </source>
</reference>
<dbReference type="AlphaFoldDB" id="A0A8B8LB96"/>
<dbReference type="Proteomes" id="UP000694853">
    <property type="component" value="Unplaced"/>
</dbReference>
<reference evidence="1" key="1">
    <citation type="journal article" date="2019" name="Toxins">
        <title>Detection of Abrin-Like and Prepropulchellin-Like Toxin Genes and Transcripts Using Whole Genome Sequencing and Full-Length Transcript Sequencing of Abrus precatorius.</title>
        <authorList>
            <person name="Hovde B.T."/>
            <person name="Daligault H.E."/>
            <person name="Hanschen E.R."/>
            <person name="Kunde Y.A."/>
            <person name="Johnson M.B."/>
            <person name="Starkenburg S.R."/>
            <person name="Johnson S.L."/>
        </authorList>
    </citation>
    <scope>NUCLEOTIDE SEQUENCE [LARGE SCALE GENOMIC DNA]</scope>
</reference>
<sequence length="162" mass="18905">MDAWLREAEEASQWVEDLESKALNSSVSVSIIHSARSKLLELGAKLDRLESLLRNPPPKPILTDEDLDFRWTLFSDIQLRTRTLARSIYALPCPNPNRFTFQYLHFYFCSGQEMFLLLEVKNSMSELTIMTKICCKPPTPKVNQSCPNLFCQMRRTEFRFNH</sequence>
<gene>
    <name evidence="2" type="primary">LOC113863234</name>
</gene>
<proteinExistence type="predicted"/>
<evidence type="ECO:0000313" key="2">
    <source>
        <dbReference type="RefSeq" id="XP_027352538.1"/>
    </source>
</evidence>
<keyword evidence="1" id="KW-1185">Reference proteome</keyword>
<name>A0A8B8LB96_ABRPR</name>
<dbReference type="OrthoDB" id="1419086at2759"/>
<accession>A0A8B8LB96</accession>
<dbReference type="RefSeq" id="XP_027352538.1">
    <property type="nucleotide sequence ID" value="XM_027496737.1"/>
</dbReference>